<feature type="signal peptide" evidence="4">
    <location>
        <begin position="1"/>
        <end position="15"/>
    </location>
</feature>
<proteinExistence type="predicted"/>
<protein>
    <submittedName>
        <fullName evidence="5">Uncharacterized protein</fullName>
    </submittedName>
</protein>
<dbReference type="PANTHER" id="PTHR34575:SF1">
    <property type="entry name" value="PROTEIN PAM68, CHLOROPLASTIC"/>
    <property type="match status" value="1"/>
</dbReference>
<keyword evidence="6" id="KW-1185">Reference proteome</keyword>
<feature type="coiled-coil region" evidence="1">
    <location>
        <begin position="80"/>
        <end position="107"/>
    </location>
</feature>
<dbReference type="Pfam" id="PF11947">
    <property type="entry name" value="DUF3464"/>
    <property type="match status" value="1"/>
</dbReference>
<evidence type="ECO:0000313" key="5">
    <source>
        <dbReference type="EMBL" id="GMH64333.1"/>
    </source>
</evidence>
<evidence type="ECO:0000256" key="4">
    <source>
        <dbReference type="SAM" id="SignalP"/>
    </source>
</evidence>
<dbReference type="OrthoDB" id="5862at2759"/>
<keyword evidence="4" id="KW-0732">Signal</keyword>
<evidence type="ECO:0000313" key="6">
    <source>
        <dbReference type="Proteomes" id="UP001165082"/>
    </source>
</evidence>
<dbReference type="AlphaFoldDB" id="A0A9W7E6H6"/>
<dbReference type="PANTHER" id="PTHR34575">
    <property type="entry name" value="PROTEIN PAM68, CHLOROPLASTIC"/>
    <property type="match status" value="1"/>
</dbReference>
<feature type="region of interest" description="Disordered" evidence="2">
    <location>
        <begin position="245"/>
        <end position="265"/>
    </location>
</feature>
<sequence length="265" mass="28586">MRALFFLCLLIGATGFIPTPKISHRSGLHAKKGKKGFGSSGEVTPKKMKRPEVDNGGSEAESNLPIELSPADRLKNTGAMRLAELEAKRASRKINVLETAISLTEEDDAAREGGGVIPEKVASRMTNRMWGFVGVPFGGCLGLFGWFYYQAKVEGVRYEPMLVASGTVGLLVVGLLGITYSLLSASWDEEGESEGLGGVATFNDNVGKIKEGVGRGRANVKARDTLESIGGVEEINRMRDDLAKKEESELKRSQSFADKMKDEGL</sequence>
<dbReference type="InterPro" id="IPR021855">
    <property type="entry name" value="PAM68-like"/>
</dbReference>
<keyword evidence="3" id="KW-0812">Transmembrane</keyword>
<dbReference type="EMBL" id="BRXZ01002536">
    <property type="protein sequence ID" value="GMH64333.1"/>
    <property type="molecule type" value="Genomic_DNA"/>
</dbReference>
<organism evidence="5 6">
    <name type="scientific">Triparma retinervis</name>
    <dbReference type="NCBI Taxonomy" id="2557542"/>
    <lineage>
        <taxon>Eukaryota</taxon>
        <taxon>Sar</taxon>
        <taxon>Stramenopiles</taxon>
        <taxon>Ochrophyta</taxon>
        <taxon>Bolidophyceae</taxon>
        <taxon>Parmales</taxon>
        <taxon>Triparmaceae</taxon>
        <taxon>Triparma</taxon>
    </lineage>
</organism>
<comment type="caution">
    <text evidence="5">The sequence shown here is derived from an EMBL/GenBank/DDBJ whole genome shotgun (WGS) entry which is preliminary data.</text>
</comment>
<dbReference type="Proteomes" id="UP001165082">
    <property type="component" value="Unassembled WGS sequence"/>
</dbReference>
<feature type="transmembrane region" description="Helical" evidence="3">
    <location>
        <begin position="129"/>
        <end position="149"/>
    </location>
</feature>
<keyword evidence="1" id="KW-0175">Coiled coil</keyword>
<gene>
    <name evidence="5" type="ORF">TrRE_jg10672</name>
</gene>
<reference evidence="5" key="1">
    <citation type="submission" date="2022-07" db="EMBL/GenBank/DDBJ databases">
        <title>Genome analysis of Parmales, a sister group of diatoms, reveals the evolutionary specialization of diatoms from phago-mixotrophs to photoautotrophs.</title>
        <authorList>
            <person name="Ban H."/>
            <person name="Sato S."/>
            <person name="Yoshikawa S."/>
            <person name="Kazumasa Y."/>
            <person name="Nakamura Y."/>
            <person name="Ichinomiya M."/>
            <person name="Saitoh K."/>
            <person name="Sato N."/>
            <person name="Blanc-Mathieu R."/>
            <person name="Endo H."/>
            <person name="Kuwata A."/>
            <person name="Ogata H."/>
        </authorList>
    </citation>
    <scope>NUCLEOTIDE SEQUENCE</scope>
</reference>
<name>A0A9W7E6H6_9STRA</name>
<feature type="region of interest" description="Disordered" evidence="2">
    <location>
        <begin position="24"/>
        <end position="66"/>
    </location>
</feature>
<accession>A0A9W7E6H6</accession>
<keyword evidence="3" id="KW-0472">Membrane</keyword>
<evidence type="ECO:0000256" key="3">
    <source>
        <dbReference type="SAM" id="Phobius"/>
    </source>
</evidence>
<feature type="compositionally biased region" description="Basic residues" evidence="2">
    <location>
        <begin position="24"/>
        <end position="35"/>
    </location>
</feature>
<evidence type="ECO:0000256" key="2">
    <source>
        <dbReference type="SAM" id="MobiDB-lite"/>
    </source>
</evidence>
<evidence type="ECO:0000256" key="1">
    <source>
        <dbReference type="SAM" id="Coils"/>
    </source>
</evidence>
<keyword evidence="3" id="KW-1133">Transmembrane helix</keyword>
<feature type="transmembrane region" description="Helical" evidence="3">
    <location>
        <begin position="161"/>
        <end position="183"/>
    </location>
</feature>
<feature type="chain" id="PRO_5040910502" evidence="4">
    <location>
        <begin position="16"/>
        <end position="265"/>
    </location>
</feature>